<organism evidence="2 3">
    <name type="scientific">Zizania palustris</name>
    <name type="common">Northern wild rice</name>
    <dbReference type="NCBI Taxonomy" id="103762"/>
    <lineage>
        <taxon>Eukaryota</taxon>
        <taxon>Viridiplantae</taxon>
        <taxon>Streptophyta</taxon>
        <taxon>Embryophyta</taxon>
        <taxon>Tracheophyta</taxon>
        <taxon>Spermatophyta</taxon>
        <taxon>Magnoliopsida</taxon>
        <taxon>Liliopsida</taxon>
        <taxon>Poales</taxon>
        <taxon>Poaceae</taxon>
        <taxon>BOP clade</taxon>
        <taxon>Oryzoideae</taxon>
        <taxon>Oryzeae</taxon>
        <taxon>Zizaniinae</taxon>
        <taxon>Zizania</taxon>
    </lineage>
</organism>
<dbReference type="InterPro" id="IPR000477">
    <property type="entry name" value="RT_dom"/>
</dbReference>
<reference evidence="2" key="2">
    <citation type="submission" date="2021-02" db="EMBL/GenBank/DDBJ databases">
        <authorList>
            <person name="Kimball J.A."/>
            <person name="Haas M.W."/>
            <person name="Macchietto M."/>
            <person name="Kono T."/>
            <person name="Duquette J."/>
            <person name="Shao M."/>
        </authorList>
    </citation>
    <scope>NUCLEOTIDE SEQUENCE</scope>
    <source>
        <tissue evidence="2">Fresh leaf tissue</tissue>
    </source>
</reference>
<comment type="caution">
    <text evidence="2">The sequence shown here is derived from an EMBL/GenBank/DDBJ whole genome shotgun (WGS) entry which is preliminary data.</text>
</comment>
<evidence type="ECO:0000313" key="3">
    <source>
        <dbReference type="Proteomes" id="UP000729402"/>
    </source>
</evidence>
<dbReference type="PANTHER" id="PTHR31635:SF196">
    <property type="entry name" value="REVERSE TRANSCRIPTASE DOMAIN-CONTAINING PROTEIN-RELATED"/>
    <property type="match status" value="1"/>
</dbReference>
<keyword evidence="3" id="KW-1185">Reference proteome</keyword>
<gene>
    <name evidence="2" type="ORF">GUJ93_ZPchr0013g37985</name>
</gene>
<dbReference type="Pfam" id="PF00078">
    <property type="entry name" value="RVT_1"/>
    <property type="match status" value="1"/>
</dbReference>
<dbReference type="PANTHER" id="PTHR31635">
    <property type="entry name" value="REVERSE TRANSCRIPTASE DOMAIN-CONTAINING PROTEIN-RELATED"/>
    <property type="match status" value="1"/>
</dbReference>
<dbReference type="EMBL" id="JAAALK010000079">
    <property type="protein sequence ID" value="KAG8099935.1"/>
    <property type="molecule type" value="Genomic_DNA"/>
</dbReference>
<sequence>MLSYYPLRFHQLTTQLQPINGSYITLIPKKQNPTMVTDFRPISLMNCSVKIISKILANRLQPIIRSLIHKNQYSFIKGHSIQDCVAWALEFTHKCKTSKQETLILKLDFTKAFDTVEHSTILFMMHHLGLPQKWIKWSQAILSLGFSSILLNGTPGKFFQCKRGVRQGDPLSPLLFVLTIDLLQHIINRAAHMGIIQAPKCHPPDMDFPIIQYVDDTISFLQADQKNTFLLRGLINTFSQSNGLKVNFRKSSIIPINVQEERASLLAKTFGCSIGSFPFQYLGLPLGPLKPKFKDFNYLMENIERRLSSTSTWLSMVGRLQIVNDVISSLPTYTMCTFKLPSKVIYRIDQARRNFLWCGLNINAGSSSRVA</sequence>
<dbReference type="Proteomes" id="UP000729402">
    <property type="component" value="Unassembled WGS sequence"/>
</dbReference>
<reference evidence="2" key="1">
    <citation type="journal article" date="2021" name="bioRxiv">
        <title>Whole Genome Assembly and Annotation of Northern Wild Rice, Zizania palustris L., Supports a Whole Genome Duplication in the Zizania Genus.</title>
        <authorList>
            <person name="Haas M."/>
            <person name="Kono T."/>
            <person name="Macchietto M."/>
            <person name="Millas R."/>
            <person name="McGilp L."/>
            <person name="Shao M."/>
            <person name="Duquette J."/>
            <person name="Hirsch C.N."/>
            <person name="Kimball J."/>
        </authorList>
    </citation>
    <scope>NUCLEOTIDE SEQUENCE</scope>
    <source>
        <tissue evidence="2">Fresh leaf tissue</tissue>
    </source>
</reference>
<dbReference type="CDD" id="cd01650">
    <property type="entry name" value="RT_nLTR_like"/>
    <property type="match status" value="1"/>
</dbReference>
<protein>
    <recommendedName>
        <fullName evidence="1">Reverse transcriptase domain-containing protein</fullName>
    </recommendedName>
</protein>
<evidence type="ECO:0000313" key="2">
    <source>
        <dbReference type="EMBL" id="KAG8099935.1"/>
    </source>
</evidence>
<feature type="domain" description="Reverse transcriptase" evidence="1">
    <location>
        <begin position="8"/>
        <end position="286"/>
    </location>
</feature>
<dbReference type="PROSITE" id="PS50878">
    <property type="entry name" value="RT_POL"/>
    <property type="match status" value="1"/>
</dbReference>
<proteinExistence type="predicted"/>
<dbReference type="AlphaFoldDB" id="A0A8J5X479"/>
<evidence type="ECO:0000259" key="1">
    <source>
        <dbReference type="PROSITE" id="PS50878"/>
    </source>
</evidence>
<dbReference type="OrthoDB" id="694708at2759"/>
<accession>A0A8J5X479</accession>
<name>A0A8J5X479_ZIZPA</name>